<comment type="caution">
    <text evidence="2">The sequence shown here is derived from an EMBL/GenBank/DDBJ whole genome shotgun (WGS) entry which is preliminary data.</text>
</comment>
<proteinExistence type="predicted"/>
<evidence type="ECO:0000313" key="3">
    <source>
        <dbReference type="Proteomes" id="UP000637423"/>
    </source>
</evidence>
<evidence type="ECO:0000313" key="2">
    <source>
        <dbReference type="EMBL" id="GGC62206.1"/>
    </source>
</evidence>
<dbReference type="AlphaFoldDB" id="A0A916U6J0"/>
<sequence length="91" mass="10532">MPFDNDQRISPKETIMPNTSFWPDKRAFANAIIASPSNGRLKQVREVETDCPGVVARVVEFHHKYLDRPYREPRNDDSKLDKEKVDSVTTE</sequence>
<gene>
    <name evidence="2" type="ORF">GCM10011396_06340</name>
</gene>
<feature type="region of interest" description="Disordered" evidence="1">
    <location>
        <begin position="67"/>
        <end position="91"/>
    </location>
</feature>
<organism evidence="2 3">
    <name type="scientific">Undibacterium terreum</name>
    <dbReference type="NCBI Taxonomy" id="1224302"/>
    <lineage>
        <taxon>Bacteria</taxon>
        <taxon>Pseudomonadati</taxon>
        <taxon>Pseudomonadota</taxon>
        <taxon>Betaproteobacteria</taxon>
        <taxon>Burkholderiales</taxon>
        <taxon>Oxalobacteraceae</taxon>
        <taxon>Undibacterium</taxon>
    </lineage>
</organism>
<accession>A0A916U6J0</accession>
<dbReference type="EMBL" id="BMED01000001">
    <property type="protein sequence ID" value="GGC62206.1"/>
    <property type="molecule type" value="Genomic_DNA"/>
</dbReference>
<name>A0A916U6J0_9BURK</name>
<reference evidence="2" key="1">
    <citation type="journal article" date="2014" name="Int. J. Syst. Evol. Microbiol.">
        <title>Complete genome sequence of Corynebacterium casei LMG S-19264T (=DSM 44701T), isolated from a smear-ripened cheese.</title>
        <authorList>
            <consortium name="US DOE Joint Genome Institute (JGI-PGF)"/>
            <person name="Walter F."/>
            <person name="Albersmeier A."/>
            <person name="Kalinowski J."/>
            <person name="Ruckert C."/>
        </authorList>
    </citation>
    <scope>NUCLEOTIDE SEQUENCE</scope>
    <source>
        <strain evidence="2">CGMCC 1.10998</strain>
    </source>
</reference>
<protein>
    <submittedName>
        <fullName evidence="2">Uncharacterized protein</fullName>
    </submittedName>
</protein>
<keyword evidence="3" id="KW-1185">Reference proteome</keyword>
<evidence type="ECO:0000256" key="1">
    <source>
        <dbReference type="SAM" id="MobiDB-lite"/>
    </source>
</evidence>
<reference evidence="2" key="2">
    <citation type="submission" date="2020-09" db="EMBL/GenBank/DDBJ databases">
        <authorList>
            <person name="Sun Q."/>
            <person name="Zhou Y."/>
        </authorList>
    </citation>
    <scope>NUCLEOTIDE SEQUENCE</scope>
    <source>
        <strain evidence="2">CGMCC 1.10998</strain>
    </source>
</reference>
<dbReference type="Proteomes" id="UP000637423">
    <property type="component" value="Unassembled WGS sequence"/>
</dbReference>